<dbReference type="Proteomes" id="UP000030764">
    <property type="component" value="Unassembled WGS sequence"/>
</dbReference>
<accession>A0A085LNH8</accession>
<keyword evidence="2" id="KW-1185">Reference proteome</keyword>
<evidence type="ECO:0000313" key="1">
    <source>
        <dbReference type="EMBL" id="KFD46524.1"/>
    </source>
</evidence>
<gene>
    <name evidence="1" type="ORF">M513_12609</name>
</gene>
<organism evidence="1 2">
    <name type="scientific">Trichuris suis</name>
    <name type="common">pig whipworm</name>
    <dbReference type="NCBI Taxonomy" id="68888"/>
    <lineage>
        <taxon>Eukaryota</taxon>
        <taxon>Metazoa</taxon>
        <taxon>Ecdysozoa</taxon>
        <taxon>Nematoda</taxon>
        <taxon>Enoplea</taxon>
        <taxon>Dorylaimia</taxon>
        <taxon>Trichinellida</taxon>
        <taxon>Trichuridae</taxon>
        <taxon>Trichuris</taxon>
    </lineage>
</organism>
<evidence type="ECO:0000313" key="2">
    <source>
        <dbReference type="Proteomes" id="UP000030764"/>
    </source>
</evidence>
<proteinExistence type="predicted"/>
<name>A0A085LNH8_9BILA</name>
<dbReference type="AlphaFoldDB" id="A0A085LNH8"/>
<dbReference type="EMBL" id="KL363366">
    <property type="protein sequence ID" value="KFD46524.1"/>
    <property type="molecule type" value="Genomic_DNA"/>
</dbReference>
<protein>
    <submittedName>
        <fullName evidence="1">Uncharacterized protein</fullName>
    </submittedName>
</protein>
<sequence>MFIKGIKLFQYQMNAAIILLKPYANEDLGFQALTCDEIFQPLSETQERDKEGEDDEVCEEDEEYACPSCVMNPLQQHFRLNPKHRKTRKTTTISNPMNYPGRTTQAFKTDYFGYCFQCSSNITKYRI</sequence>
<reference evidence="1 2" key="1">
    <citation type="journal article" date="2014" name="Nat. Genet.">
        <title>Genome and transcriptome of the porcine whipworm Trichuris suis.</title>
        <authorList>
            <person name="Jex A.R."/>
            <person name="Nejsum P."/>
            <person name="Schwarz E.M."/>
            <person name="Hu L."/>
            <person name="Young N.D."/>
            <person name="Hall R.S."/>
            <person name="Korhonen P.K."/>
            <person name="Liao S."/>
            <person name="Thamsborg S."/>
            <person name="Xia J."/>
            <person name="Xu P."/>
            <person name="Wang S."/>
            <person name="Scheerlinck J.P."/>
            <person name="Hofmann A."/>
            <person name="Sternberg P.W."/>
            <person name="Wang J."/>
            <person name="Gasser R.B."/>
        </authorList>
    </citation>
    <scope>NUCLEOTIDE SEQUENCE [LARGE SCALE GENOMIC DNA]</scope>
    <source>
        <strain evidence="1">DCEP-RM93M</strain>
    </source>
</reference>